<dbReference type="AlphaFoldDB" id="A0AB34KNG9"/>
<comment type="caution">
    <text evidence="2">The sequence shown here is derived from an EMBL/GenBank/DDBJ whole genome shotgun (WGS) entry which is preliminary data.</text>
</comment>
<gene>
    <name evidence="2" type="ORF">WHR41_05769</name>
</gene>
<evidence type="ECO:0000256" key="1">
    <source>
        <dbReference type="SAM" id="MobiDB-lite"/>
    </source>
</evidence>
<proteinExistence type="predicted"/>
<dbReference type="EMBL" id="JAAQHG020000020">
    <property type="protein sequence ID" value="KAL1585277.1"/>
    <property type="molecule type" value="Genomic_DNA"/>
</dbReference>
<organism evidence="2 3">
    <name type="scientific">Cladosporium halotolerans</name>
    <dbReference type="NCBI Taxonomy" id="1052096"/>
    <lineage>
        <taxon>Eukaryota</taxon>
        <taxon>Fungi</taxon>
        <taxon>Dikarya</taxon>
        <taxon>Ascomycota</taxon>
        <taxon>Pezizomycotina</taxon>
        <taxon>Dothideomycetes</taxon>
        <taxon>Dothideomycetidae</taxon>
        <taxon>Cladosporiales</taxon>
        <taxon>Cladosporiaceae</taxon>
        <taxon>Cladosporium</taxon>
    </lineage>
</organism>
<feature type="compositionally biased region" description="Pro residues" evidence="1">
    <location>
        <begin position="15"/>
        <end position="25"/>
    </location>
</feature>
<feature type="region of interest" description="Disordered" evidence="1">
    <location>
        <begin position="263"/>
        <end position="301"/>
    </location>
</feature>
<feature type="compositionally biased region" description="Acidic residues" evidence="1">
    <location>
        <begin position="190"/>
        <end position="201"/>
    </location>
</feature>
<dbReference type="GeneID" id="96007212"/>
<sequence>MHPTQPTSKKKKQTPPNPSPAPPPYYLTSARPPAYCHTCGRVISSKRNAASKPEETQATAPKFCSDRCKRHKPSSSPSSAEAHVERALIALLSGLPPPPPYKSAGAEQTKPAVHAAEKKKGEKRVLLPMSILEAAVFGPRTDPERGYGRRRNRAFRGVREDGEWRSVDMEDSEDGADGARMEPISSWEAGDFEDEEFDIDGDGGVSLGRADGSRANEGGEEGGSMPETPEMEARRRAGQKRAEEREFARCVVRRAVVFGVEVEGWEDVSGSGGGGKKSKKGRAKGDIEDEELESETKTKRRKCEAVMSGHIVEPSFAKGDWSVRWRDE</sequence>
<accession>A0AB34KNG9</accession>
<evidence type="ECO:0000313" key="3">
    <source>
        <dbReference type="Proteomes" id="UP000803884"/>
    </source>
</evidence>
<feature type="region of interest" description="Disordered" evidence="1">
    <location>
        <begin position="139"/>
        <end position="245"/>
    </location>
</feature>
<feature type="compositionally biased region" description="Basic and acidic residues" evidence="1">
    <location>
        <begin position="157"/>
        <end position="168"/>
    </location>
</feature>
<dbReference type="Proteomes" id="UP000803884">
    <property type="component" value="Unassembled WGS sequence"/>
</dbReference>
<name>A0AB34KNG9_9PEZI</name>
<reference evidence="2 3" key="1">
    <citation type="journal article" date="2020" name="Microbiol. Resour. Announc.">
        <title>Draft Genome Sequence of a Cladosporium Species Isolated from the Mesophotic Ascidian Didemnum maculosum.</title>
        <authorList>
            <person name="Gioti A."/>
            <person name="Siaperas R."/>
            <person name="Nikolaivits E."/>
            <person name="Le Goff G."/>
            <person name="Ouazzani J."/>
            <person name="Kotoulas G."/>
            <person name="Topakas E."/>
        </authorList>
    </citation>
    <scope>NUCLEOTIDE SEQUENCE [LARGE SCALE GENOMIC DNA]</scope>
    <source>
        <strain evidence="2 3">TM138-S3</strain>
    </source>
</reference>
<feature type="compositionally biased region" description="Basic and acidic residues" evidence="1">
    <location>
        <begin position="231"/>
        <end position="245"/>
    </location>
</feature>
<protein>
    <submittedName>
        <fullName evidence="2">Uncharacterized protein</fullName>
    </submittedName>
</protein>
<feature type="region of interest" description="Disordered" evidence="1">
    <location>
        <begin position="1"/>
        <end position="29"/>
    </location>
</feature>
<feature type="region of interest" description="Disordered" evidence="1">
    <location>
        <begin position="47"/>
        <end position="120"/>
    </location>
</feature>
<keyword evidence="3" id="KW-1185">Reference proteome</keyword>
<dbReference type="RefSeq" id="XP_069228383.1">
    <property type="nucleotide sequence ID" value="XM_069374374.1"/>
</dbReference>
<evidence type="ECO:0000313" key="2">
    <source>
        <dbReference type="EMBL" id="KAL1585277.1"/>
    </source>
</evidence>